<dbReference type="InterPro" id="IPR029058">
    <property type="entry name" value="AB_hydrolase_fold"/>
</dbReference>
<feature type="transmembrane region" description="Helical" evidence="2">
    <location>
        <begin position="32"/>
        <end position="52"/>
    </location>
</feature>
<keyword evidence="1 4" id="KW-0378">Hydrolase</keyword>
<evidence type="ECO:0000313" key="5">
    <source>
        <dbReference type="Proteomes" id="UP000194499"/>
    </source>
</evidence>
<dbReference type="InterPro" id="IPR050300">
    <property type="entry name" value="GDXG_lipolytic_enzyme"/>
</dbReference>
<keyword evidence="2" id="KW-1133">Transmembrane helix</keyword>
<accession>A0A1Y6ABU3</accession>
<dbReference type="InterPro" id="IPR049492">
    <property type="entry name" value="BD-FAE-like_dom"/>
</dbReference>
<evidence type="ECO:0000313" key="4">
    <source>
        <dbReference type="EMBL" id="SME33775.1"/>
    </source>
</evidence>
<dbReference type="AlphaFoldDB" id="A0A1Y6ABU3"/>
<dbReference type="SUPFAM" id="SSF53474">
    <property type="entry name" value="alpha/beta-Hydrolases"/>
    <property type="match status" value="1"/>
</dbReference>
<feature type="domain" description="BD-FAE-like" evidence="3">
    <location>
        <begin position="100"/>
        <end position="295"/>
    </location>
</feature>
<protein>
    <submittedName>
        <fullName evidence="4">Acetyl esterase</fullName>
        <ecNumber evidence="4">3.1.1.-</ecNumber>
    </submittedName>
</protein>
<dbReference type="Pfam" id="PF20434">
    <property type="entry name" value="BD-FAE"/>
    <property type="match status" value="1"/>
</dbReference>
<organism evidence="4 5">
    <name type="scientific">Bacillus pacificus</name>
    <dbReference type="NCBI Taxonomy" id="2026187"/>
    <lineage>
        <taxon>Bacteria</taxon>
        <taxon>Bacillati</taxon>
        <taxon>Bacillota</taxon>
        <taxon>Bacilli</taxon>
        <taxon>Bacillales</taxon>
        <taxon>Bacillaceae</taxon>
        <taxon>Bacillus</taxon>
        <taxon>Bacillus cereus group</taxon>
    </lineage>
</organism>
<keyword evidence="2" id="KW-0812">Transmembrane</keyword>
<keyword evidence="2" id="KW-0472">Membrane</keyword>
<dbReference type="Gene3D" id="3.40.50.1820">
    <property type="entry name" value="alpha/beta hydrolase"/>
    <property type="match status" value="1"/>
</dbReference>
<proteinExistence type="predicted"/>
<reference evidence="5" key="1">
    <citation type="submission" date="2017-04" db="EMBL/GenBank/DDBJ databases">
        <authorList>
            <person name="Criscuolo A."/>
        </authorList>
    </citation>
    <scope>NUCLEOTIDE SEQUENCE [LARGE SCALE GENOMIC DNA]</scope>
</reference>
<dbReference type="GO" id="GO:0016787">
    <property type="term" value="F:hydrolase activity"/>
    <property type="evidence" value="ECO:0007669"/>
    <property type="project" value="UniProtKB-KW"/>
</dbReference>
<dbReference type="Proteomes" id="UP000194499">
    <property type="component" value="Unassembled WGS sequence"/>
</dbReference>
<gene>
    <name evidence="4" type="primary">aes</name>
    <name evidence="4" type="ORF">BACERE00191_04659</name>
</gene>
<name>A0A1Y6ABU3_9BACI</name>
<sequence>MIYFKIITKKNGDSLIMRIKQLKPKVIWKKRMLLTICIVFGLLIAGVVFWNVSPIPKAFLIKKAFEGGMFVQSNNYKNALKETRIVKDINYNSKFPDGTLDIIYPKNLTGKTSVIFWVHGGGFVGGDKSDITGYAVELAARGYTVININYALAPKRKYPTPVLQLGEAYEYIKENAKKYNVKLDDLYFAGDSAGAQISGQFVTIQTSPDYAKLTGIDAVVAPSTIKGILLFCGPYNMPALAKMETSKEVQDFMRTTGWAYFGKKKFETLPEIEIASIYKHVTKDYPPTFITDGNTASFEDQAKALASTLQNKGVPVDTLFFDKNISGELAHEFQFKMNTPAGQEAFNQVLKFLNENK</sequence>
<dbReference type="EMBL" id="FWZB01000046">
    <property type="protein sequence ID" value="SME33775.1"/>
    <property type="molecule type" value="Genomic_DNA"/>
</dbReference>
<evidence type="ECO:0000259" key="3">
    <source>
        <dbReference type="Pfam" id="PF20434"/>
    </source>
</evidence>
<dbReference type="EC" id="3.1.1.-" evidence="4"/>
<evidence type="ECO:0000256" key="2">
    <source>
        <dbReference type="SAM" id="Phobius"/>
    </source>
</evidence>
<evidence type="ECO:0000256" key="1">
    <source>
        <dbReference type="ARBA" id="ARBA00022801"/>
    </source>
</evidence>
<dbReference type="PANTHER" id="PTHR48081:SF6">
    <property type="entry name" value="PEPTIDASE S9 PROLYL OLIGOPEPTIDASE CATALYTIC DOMAIN-CONTAINING PROTEIN"/>
    <property type="match status" value="1"/>
</dbReference>
<dbReference type="PANTHER" id="PTHR48081">
    <property type="entry name" value="AB HYDROLASE SUPERFAMILY PROTEIN C4A8.06C"/>
    <property type="match status" value="1"/>
</dbReference>